<feature type="non-terminal residue" evidence="2">
    <location>
        <position position="84"/>
    </location>
</feature>
<accession>A0AAE0MHX8</accession>
<dbReference type="AlphaFoldDB" id="A0AAE0MHX8"/>
<keyword evidence="3" id="KW-1185">Reference proteome</keyword>
<gene>
    <name evidence="2" type="ORF">B0T19DRAFT_417292</name>
</gene>
<evidence type="ECO:0000313" key="2">
    <source>
        <dbReference type="EMBL" id="KAK3333152.1"/>
    </source>
</evidence>
<evidence type="ECO:0000256" key="1">
    <source>
        <dbReference type="SAM" id="Phobius"/>
    </source>
</evidence>
<comment type="caution">
    <text evidence="2">The sequence shown here is derived from an EMBL/GenBank/DDBJ whole genome shotgun (WGS) entry which is preliminary data.</text>
</comment>
<proteinExistence type="predicted"/>
<dbReference type="EMBL" id="JAUEPO010000002">
    <property type="protein sequence ID" value="KAK3333152.1"/>
    <property type="molecule type" value="Genomic_DNA"/>
</dbReference>
<name>A0AAE0MHX8_9PEZI</name>
<reference evidence="2" key="1">
    <citation type="journal article" date="2023" name="Mol. Phylogenet. Evol.">
        <title>Genome-scale phylogeny and comparative genomics of the fungal order Sordariales.</title>
        <authorList>
            <person name="Hensen N."/>
            <person name="Bonometti L."/>
            <person name="Westerberg I."/>
            <person name="Brannstrom I.O."/>
            <person name="Guillou S."/>
            <person name="Cros-Aarteil S."/>
            <person name="Calhoun S."/>
            <person name="Haridas S."/>
            <person name="Kuo A."/>
            <person name="Mondo S."/>
            <person name="Pangilinan J."/>
            <person name="Riley R."/>
            <person name="LaButti K."/>
            <person name="Andreopoulos B."/>
            <person name="Lipzen A."/>
            <person name="Chen C."/>
            <person name="Yan M."/>
            <person name="Daum C."/>
            <person name="Ng V."/>
            <person name="Clum A."/>
            <person name="Steindorff A."/>
            <person name="Ohm R.A."/>
            <person name="Martin F."/>
            <person name="Silar P."/>
            <person name="Natvig D.O."/>
            <person name="Lalanne C."/>
            <person name="Gautier V."/>
            <person name="Ament-Velasquez S.L."/>
            <person name="Kruys A."/>
            <person name="Hutchinson M.I."/>
            <person name="Powell A.J."/>
            <person name="Barry K."/>
            <person name="Miller A.N."/>
            <person name="Grigoriev I.V."/>
            <person name="Debuchy R."/>
            <person name="Gladieux P."/>
            <person name="Hiltunen Thoren M."/>
            <person name="Johannesson H."/>
        </authorList>
    </citation>
    <scope>NUCLEOTIDE SEQUENCE</scope>
    <source>
        <strain evidence="2">SMH4131-1</strain>
    </source>
</reference>
<feature type="transmembrane region" description="Helical" evidence="1">
    <location>
        <begin position="41"/>
        <end position="63"/>
    </location>
</feature>
<sequence>MLSWVSNCLLLFLPFPLFSFGLVWSCQRRLKRTKWLWELLAYTYIPPFFFSFLLFLSLFLAFVEREKKKKKKFTLGGWLVGTVG</sequence>
<reference evidence="2" key="2">
    <citation type="submission" date="2023-06" db="EMBL/GenBank/DDBJ databases">
        <authorList>
            <consortium name="Lawrence Berkeley National Laboratory"/>
            <person name="Haridas S."/>
            <person name="Hensen N."/>
            <person name="Bonometti L."/>
            <person name="Westerberg I."/>
            <person name="Brannstrom I.O."/>
            <person name="Guillou S."/>
            <person name="Cros-Aarteil S."/>
            <person name="Calhoun S."/>
            <person name="Kuo A."/>
            <person name="Mondo S."/>
            <person name="Pangilinan J."/>
            <person name="Riley R."/>
            <person name="Labutti K."/>
            <person name="Andreopoulos B."/>
            <person name="Lipzen A."/>
            <person name="Chen C."/>
            <person name="Yanf M."/>
            <person name="Daum C."/>
            <person name="Ng V."/>
            <person name="Clum A."/>
            <person name="Steindorff A."/>
            <person name="Ohm R."/>
            <person name="Martin F."/>
            <person name="Silar P."/>
            <person name="Natvig D."/>
            <person name="Lalanne C."/>
            <person name="Gautier V."/>
            <person name="Ament-Velasquez S.L."/>
            <person name="Kruys A."/>
            <person name="Hutchinson M.I."/>
            <person name="Powell A.J."/>
            <person name="Barry K."/>
            <person name="Miller A.N."/>
            <person name="Grigoriev I.V."/>
            <person name="Debuchy R."/>
            <person name="Gladieux P."/>
            <person name="Thoren M.H."/>
            <person name="Johannesson H."/>
        </authorList>
    </citation>
    <scope>NUCLEOTIDE SEQUENCE</scope>
    <source>
        <strain evidence="2">SMH4131-1</strain>
    </source>
</reference>
<keyword evidence="1" id="KW-0812">Transmembrane</keyword>
<dbReference type="Proteomes" id="UP001286456">
    <property type="component" value="Unassembled WGS sequence"/>
</dbReference>
<protein>
    <submittedName>
        <fullName evidence="2">Uncharacterized protein</fullName>
    </submittedName>
</protein>
<keyword evidence="1" id="KW-0472">Membrane</keyword>
<evidence type="ECO:0000313" key="3">
    <source>
        <dbReference type="Proteomes" id="UP001286456"/>
    </source>
</evidence>
<organism evidence="2 3">
    <name type="scientific">Cercophora scortea</name>
    <dbReference type="NCBI Taxonomy" id="314031"/>
    <lineage>
        <taxon>Eukaryota</taxon>
        <taxon>Fungi</taxon>
        <taxon>Dikarya</taxon>
        <taxon>Ascomycota</taxon>
        <taxon>Pezizomycotina</taxon>
        <taxon>Sordariomycetes</taxon>
        <taxon>Sordariomycetidae</taxon>
        <taxon>Sordariales</taxon>
        <taxon>Lasiosphaeriaceae</taxon>
        <taxon>Cercophora</taxon>
    </lineage>
</organism>
<keyword evidence="1" id="KW-1133">Transmembrane helix</keyword>